<evidence type="ECO:0000313" key="2">
    <source>
        <dbReference type="Proteomes" id="UP001501742"/>
    </source>
</evidence>
<dbReference type="SUPFAM" id="SSF159709">
    <property type="entry name" value="PhnH-like"/>
    <property type="match status" value="1"/>
</dbReference>
<dbReference type="PIRSF" id="PIRSF020680">
    <property type="entry name" value="PhnH"/>
    <property type="match status" value="1"/>
</dbReference>
<evidence type="ECO:0000313" key="1">
    <source>
        <dbReference type="EMBL" id="GAA1493102.1"/>
    </source>
</evidence>
<dbReference type="Proteomes" id="UP001501742">
    <property type="component" value="Unassembled WGS sequence"/>
</dbReference>
<keyword evidence="1" id="KW-0456">Lyase</keyword>
<dbReference type="InterPro" id="IPR038058">
    <property type="entry name" value="PhnH-like_sp"/>
</dbReference>
<comment type="caution">
    <text evidence="1">The sequence shown here is derived from an EMBL/GenBank/DDBJ whole genome shotgun (WGS) entry which is preliminary data.</text>
</comment>
<proteinExistence type="predicted"/>
<dbReference type="Gene3D" id="3.40.50.11310">
    <property type="entry name" value="Bacterial phosphonate metabolism protein PhnH"/>
    <property type="match status" value="1"/>
</dbReference>
<dbReference type="GO" id="GO:0016829">
    <property type="term" value="F:lyase activity"/>
    <property type="evidence" value="ECO:0007669"/>
    <property type="project" value="UniProtKB-KW"/>
</dbReference>
<accession>A0ABN1ZCM5</accession>
<dbReference type="InterPro" id="IPR008772">
    <property type="entry name" value="Phosphonate_metab_PhnH"/>
</dbReference>
<protein>
    <submittedName>
        <fullName evidence="1">Phosphonate C-P lyase system protein PhnH</fullName>
    </submittedName>
</protein>
<keyword evidence="2" id="KW-1185">Reference proteome</keyword>
<dbReference type="Pfam" id="PF05845">
    <property type="entry name" value="PhnH"/>
    <property type="match status" value="1"/>
</dbReference>
<reference evidence="1 2" key="1">
    <citation type="journal article" date="2019" name="Int. J. Syst. Evol. Microbiol.">
        <title>The Global Catalogue of Microorganisms (GCM) 10K type strain sequencing project: providing services to taxonomists for standard genome sequencing and annotation.</title>
        <authorList>
            <consortium name="The Broad Institute Genomics Platform"/>
            <consortium name="The Broad Institute Genome Sequencing Center for Infectious Disease"/>
            <person name="Wu L."/>
            <person name="Ma J."/>
        </authorList>
    </citation>
    <scope>NUCLEOTIDE SEQUENCE [LARGE SCALE GENOMIC DNA]</scope>
    <source>
        <strain evidence="1 2">JCM 12140</strain>
    </source>
</reference>
<dbReference type="NCBIfam" id="TIGR03292">
    <property type="entry name" value="PhnH_redo"/>
    <property type="match status" value="1"/>
</dbReference>
<gene>
    <name evidence="1" type="primary">phnH</name>
    <name evidence="1" type="ORF">GCM10009627_14480</name>
</gene>
<dbReference type="EMBL" id="BAAAJX010000005">
    <property type="protein sequence ID" value="GAA1493102.1"/>
    <property type="molecule type" value="Genomic_DNA"/>
</dbReference>
<dbReference type="RefSeq" id="WP_204606532.1">
    <property type="nucleotide sequence ID" value="NZ_BAAAJX010000005.1"/>
</dbReference>
<sequence>MSTAAAIPTPGFDDPTLDAQRVFRAVLDALAHPGRRYPLRVPPVPPTAFGPGLAAVALTLLDEECSVWIAGAAGDDPALAAWLSFHTGVTRAARPADADFVVVTRASRPALADLAQGTDMDPHRSTTVVLDVRDLDAAVRLTASGPGIDGTVDVDAPWADAAFLDEWRANTARFPRGVDLLLVEDDHVSAFPRTTRLAVSDTTTEA</sequence>
<organism evidence="1 2">
    <name type="scientific">Curtobacterium herbarum</name>
    <dbReference type="NCBI Taxonomy" id="150122"/>
    <lineage>
        <taxon>Bacteria</taxon>
        <taxon>Bacillati</taxon>
        <taxon>Actinomycetota</taxon>
        <taxon>Actinomycetes</taxon>
        <taxon>Micrococcales</taxon>
        <taxon>Microbacteriaceae</taxon>
        <taxon>Curtobacterium</taxon>
    </lineage>
</organism>
<name>A0ABN1ZCM5_9MICO</name>